<evidence type="ECO:0000313" key="2">
    <source>
        <dbReference type="Proteomes" id="UP000800036"/>
    </source>
</evidence>
<proteinExistence type="predicted"/>
<dbReference type="EMBL" id="ML976689">
    <property type="protein sequence ID" value="KAF1972108.1"/>
    <property type="molecule type" value="Genomic_DNA"/>
</dbReference>
<reference evidence="1" key="1">
    <citation type="journal article" date="2020" name="Stud. Mycol.">
        <title>101 Dothideomycetes genomes: a test case for predicting lifestyles and emergence of pathogens.</title>
        <authorList>
            <person name="Haridas S."/>
            <person name="Albert R."/>
            <person name="Binder M."/>
            <person name="Bloem J."/>
            <person name="Labutti K."/>
            <person name="Salamov A."/>
            <person name="Andreopoulos B."/>
            <person name="Baker S."/>
            <person name="Barry K."/>
            <person name="Bills G."/>
            <person name="Bluhm B."/>
            <person name="Cannon C."/>
            <person name="Castanera R."/>
            <person name="Culley D."/>
            <person name="Daum C."/>
            <person name="Ezra D."/>
            <person name="Gonzalez J."/>
            <person name="Henrissat B."/>
            <person name="Kuo A."/>
            <person name="Liang C."/>
            <person name="Lipzen A."/>
            <person name="Lutzoni F."/>
            <person name="Magnuson J."/>
            <person name="Mondo S."/>
            <person name="Nolan M."/>
            <person name="Ohm R."/>
            <person name="Pangilinan J."/>
            <person name="Park H.-J."/>
            <person name="Ramirez L."/>
            <person name="Alfaro M."/>
            <person name="Sun H."/>
            <person name="Tritt A."/>
            <person name="Yoshinaga Y."/>
            <person name="Zwiers L.-H."/>
            <person name="Turgeon B."/>
            <person name="Goodwin S."/>
            <person name="Spatafora J."/>
            <person name="Crous P."/>
            <person name="Grigoriev I."/>
        </authorList>
    </citation>
    <scope>NUCLEOTIDE SEQUENCE</scope>
    <source>
        <strain evidence="1">CBS 107.79</strain>
    </source>
</reference>
<evidence type="ECO:0000313" key="1">
    <source>
        <dbReference type="EMBL" id="KAF1972108.1"/>
    </source>
</evidence>
<gene>
    <name evidence="1" type="ORF">BU23DRAFT_166121</name>
</gene>
<organism evidence="1 2">
    <name type="scientific">Bimuria novae-zelandiae CBS 107.79</name>
    <dbReference type="NCBI Taxonomy" id="1447943"/>
    <lineage>
        <taxon>Eukaryota</taxon>
        <taxon>Fungi</taxon>
        <taxon>Dikarya</taxon>
        <taxon>Ascomycota</taxon>
        <taxon>Pezizomycotina</taxon>
        <taxon>Dothideomycetes</taxon>
        <taxon>Pleosporomycetidae</taxon>
        <taxon>Pleosporales</taxon>
        <taxon>Massarineae</taxon>
        <taxon>Didymosphaeriaceae</taxon>
        <taxon>Bimuria</taxon>
    </lineage>
</organism>
<dbReference type="Proteomes" id="UP000800036">
    <property type="component" value="Unassembled WGS sequence"/>
</dbReference>
<dbReference type="AlphaFoldDB" id="A0A6A5V5H0"/>
<accession>A0A6A5V5H0</accession>
<sequence length="154" mass="17102">MSAHTKAPKEGFKFDGTMGAREKVGTKKERRVHHDVDYPLPTTYLASRPCTPLALYSNPPRHPHVRVHIGLKRHPHIVREAVRVVQFIPRQRRIRLLNRLRRLEQELCDLELLAGDLPLPSESGGTVLEDGKGAGCTVDLGPRVAVPGDAGILC</sequence>
<keyword evidence="2" id="KW-1185">Reference proteome</keyword>
<protein>
    <submittedName>
        <fullName evidence="1">Uncharacterized protein</fullName>
    </submittedName>
</protein>
<name>A0A6A5V5H0_9PLEO</name>